<feature type="region of interest" description="Disordered" evidence="1">
    <location>
        <begin position="91"/>
        <end position="110"/>
    </location>
</feature>
<dbReference type="RefSeq" id="WP_379997293.1">
    <property type="nucleotide sequence ID" value="NZ_JBHSGN010000078.1"/>
</dbReference>
<organism evidence="2 3">
    <name type="scientific">Dysgonomonas termitidis</name>
    <dbReference type="NCBI Taxonomy" id="1516126"/>
    <lineage>
        <taxon>Bacteria</taxon>
        <taxon>Pseudomonadati</taxon>
        <taxon>Bacteroidota</taxon>
        <taxon>Bacteroidia</taxon>
        <taxon>Bacteroidales</taxon>
        <taxon>Dysgonomonadaceae</taxon>
        <taxon>Dysgonomonas</taxon>
    </lineage>
</organism>
<gene>
    <name evidence="2" type="ORF">ACFO6W_13555</name>
</gene>
<keyword evidence="3" id="KW-1185">Reference proteome</keyword>
<name>A0ABV9KWV9_9BACT</name>
<accession>A0ABV9KWV9</accession>
<evidence type="ECO:0000313" key="3">
    <source>
        <dbReference type="Proteomes" id="UP001596023"/>
    </source>
</evidence>
<evidence type="ECO:0000256" key="1">
    <source>
        <dbReference type="SAM" id="MobiDB-lite"/>
    </source>
</evidence>
<dbReference type="Pfam" id="PF13498">
    <property type="entry name" value="DUF4122"/>
    <property type="match status" value="1"/>
</dbReference>
<dbReference type="EMBL" id="JBHSGN010000078">
    <property type="protein sequence ID" value="MFC4674724.1"/>
    <property type="molecule type" value="Genomic_DNA"/>
</dbReference>
<dbReference type="InterPro" id="IPR025190">
    <property type="entry name" value="DUF4122"/>
</dbReference>
<comment type="caution">
    <text evidence="2">The sequence shown here is derived from an EMBL/GenBank/DDBJ whole genome shotgun (WGS) entry which is preliminary data.</text>
</comment>
<protein>
    <submittedName>
        <fullName evidence="2">DUF4122 family protein</fullName>
    </submittedName>
</protein>
<reference evidence="3" key="1">
    <citation type="journal article" date="2019" name="Int. J. Syst. Evol. Microbiol.">
        <title>The Global Catalogue of Microorganisms (GCM) 10K type strain sequencing project: providing services to taxonomists for standard genome sequencing and annotation.</title>
        <authorList>
            <consortium name="The Broad Institute Genomics Platform"/>
            <consortium name="The Broad Institute Genome Sequencing Center for Infectious Disease"/>
            <person name="Wu L."/>
            <person name="Ma J."/>
        </authorList>
    </citation>
    <scope>NUCLEOTIDE SEQUENCE [LARGE SCALE GENOMIC DNA]</scope>
    <source>
        <strain evidence="3">CCUG 66188</strain>
    </source>
</reference>
<evidence type="ECO:0000313" key="2">
    <source>
        <dbReference type="EMBL" id="MFC4674724.1"/>
    </source>
</evidence>
<feature type="compositionally biased region" description="Acidic residues" evidence="1">
    <location>
        <begin position="95"/>
        <end position="105"/>
    </location>
</feature>
<proteinExistence type="predicted"/>
<dbReference type="Proteomes" id="UP001596023">
    <property type="component" value="Unassembled WGS sequence"/>
</dbReference>
<sequence length="230" mass="25741">MTENYIHFTVRLLACGYILYRCWIIVFDENLFGIWDKIPVRPPKDAPEPVIAAVTEKEVSDVVGKTAFVYLEDPELAAKVPAYSEKLEPSGFMGEEPEISDDDVESALSASSVTQEELEEEQERFEAMDDLAPGLDPDFSAGLTYEEMANAVGVLTVATDDEKQIIEAATTIHRIKDTDLFEFFTNQVSNLDNVEKLMGDCLDDDGKPLAIRKSKRMTEGMESFDMGKYV</sequence>